<dbReference type="Gene3D" id="3.10.20.340">
    <property type="entry name" value="ArgJ beta chain, C-terminal domain"/>
    <property type="match status" value="1"/>
</dbReference>
<dbReference type="Pfam" id="PF01960">
    <property type="entry name" value="ArgJ"/>
    <property type="match status" value="1"/>
</dbReference>
<dbReference type="CDD" id="cd02152">
    <property type="entry name" value="OAT"/>
    <property type="match status" value="1"/>
</dbReference>
<keyword evidence="5" id="KW-0068">Autocatalytic cleavage</keyword>
<reference evidence="7" key="1">
    <citation type="submission" date="2020-05" db="EMBL/GenBank/DDBJ databases">
        <authorList>
            <person name="Chiriac C."/>
            <person name="Salcher M."/>
            <person name="Ghai R."/>
            <person name="Kavagutti S V."/>
        </authorList>
    </citation>
    <scope>NUCLEOTIDE SEQUENCE</scope>
</reference>
<evidence type="ECO:0000256" key="3">
    <source>
        <dbReference type="ARBA" id="ARBA00022490"/>
    </source>
</evidence>
<dbReference type="NCBIfam" id="TIGR00120">
    <property type="entry name" value="ArgJ"/>
    <property type="match status" value="1"/>
</dbReference>
<dbReference type="EMBL" id="CAESAJ010000123">
    <property type="protein sequence ID" value="CAB4341731.1"/>
    <property type="molecule type" value="Genomic_DNA"/>
</dbReference>
<organism evidence="7">
    <name type="scientific">freshwater metagenome</name>
    <dbReference type="NCBI Taxonomy" id="449393"/>
    <lineage>
        <taxon>unclassified sequences</taxon>
        <taxon>metagenomes</taxon>
        <taxon>ecological metagenomes</taxon>
    </lineage>
</organism>
<dbReference type="InterPro" id="IPR002813">
    <property type="entry name" value="Arg_biosynth_ArgJ"/>
</dbReference>
<keyword evidence="6" id="KW-0012">Acyltransferase</keyword>
<gene>
    <name evidence="7" type="ORF">UFOPK3770_01016</name>
</gene>
<evidence type="ECO:0000256" key="4">
    <source>
        <dbReference type="ARBA" id="ARBA00022679"/>
    </source>
</evidence>
<comment type="subcellular location">
    <subcellularLocation>
        <location evidence="1">Cytoplasm</location>
    </subcellularLocation>
</comment>
<dbReference type="PANTHER" id="PTHR23100">
    <property type="entry name" value="ARGININE BIOSYNTHESIS BIFUNCTIONAL PROTEIN ARGJ"/>
    <property type="match status" value="1"/>
</dbReference>
<dbReference type="SUPFAM" id="SSF56266">
    <property type="entry name" value="DmpA/ArgJ-like"/>
    <property type="match status" value="1"/>
</dbReference>
<keyword evidence="3" id="KW-0963">Cytoplasm</keyword>
<protein>
    <submittedName>
        <fullName evidence="7">Unannotated protein</fullName>
    </submittedName>
</protein>
<dbReference type="PANTHER" id="PTHR23100:SF0">
    <property type="entry name" value="ARGININE BIOSYNTHESIS BIFUNCTIONAL PROTEIN ARGJ, MITOCHONDRIAL"/>
    <property type="match status" value="1"/>
</dbReference>
<proteinExistence type="inferred from homology"/>
<dbReference type="FunFam" id="3.10.20.340:FF:000003">
    <property type="entry name" value="Arginine biosynthesis bifunctional protein ArgJ"/>
    <property type="match status" value="1"/>
</dbReference>
<evidence type="ECO:0000256" key="5">
    <source>
        <dbReference type="ARBA" id="ARBA00022813"/>
    </source>
</evidence>
<dbReference type="GO" id="GO:0004358">
    <property type="term" value="F:L-glutamate N-acetyltransferase activity, acting on acetyl-L-ornithine as donor"/>
    <property type="evidence" value="ECO:0007669"/>
    <property type="project" value="InterPro"/>
</dbReference>
<accession>A0A6J5ZGH5</accession>
<evidence type="ECO:0000256" key="2">
    <source>
        <dbReference type="ARBA" id="ARBA00006774"/>
    </source>
</evidence>
<dbReference type="GO" id="GO:0006592">
    <property type="term" value="P:ornithine biosynthetic process"/>
    <property type="evidence" value="ECO:0007669"/>
    <property type="project" value="TreeGrafter"/>
</dbReference>
<sequence>MSVTFPRGFRASGVTAGLKASGNPDLALVVNDGPSFAAAAVFTQNRVQAAPVQWSKAAVKSGTFAAVLLNSGGANACTGPAGLADTQTSAEHLAQLLGIAAGEVAVCSTGLIGKRLPMDKLISGTTAAHESLGAAGGEDAAVAIMTTDTIAKTAQFAAASGWRIGGMAKGAGMLAPGLATMLVVITTDADVEAAQLDATLRDATRTTFDRIDSDGCMSTNDTVLLLSSGASSIKPDAQEFADAVATVCASLAEQLIGDAEGAMKDIKITVSGAATEEDAVQVARAVSRSNLFKCAIHGEDPNWGRVLAALGTTSAVFDPDQIDVDINQVAMCRGGAALDVEPVVDMADTQVDVDINLNAGTAQATLWTNDLTAMYVHENSVYST</sequence>
<dbReference type="GO" id="GO:0005737">
    <property type="term" value="C:cytoplasm"/>
    <property type="evidence" value="ECO:0007669"/>
    <property type="project" value="UniProtKB-SubCell"/>
</dbReference>
<dbReference type="Gene3D" id="3.60.70.12">
    <property type="entry name" value="L-amino peptidase D-ALA esterase/amidase"/>
    <property type="match status" value="1"/>
</dbReference>
<dbReference type="GO" id="GO:0004042">
    <property type="term" value="F:L-glutamate N-acetyltransferase activity"/>
    <property type="evidence" value="ECO:0007669"/>
    <property type="project" value="TreeGrafter"/>
</dbReference>
<dbReference type="InterPro" id="IPR042195">
    <property type="entry name" value="ArgJ_beta_C"/>
</dbReference>
<dbReference type="HAMAP" id="MF_01106">
    <property type="entry name" value="ArgJ"/>
    <property type="match status" value="1"/>
</dbReference>
<keyword evidence="4" id="KW-0808">Transferase</keyword>
<dbReference type="InterPro" id="IPR016117">
    <property type="entry name" value="ArgJ-like_dom_sf"/>
</dbReference>
<name>A0A6J5ZGH5_9ZZZZ</name>
<evidence type="ECO:0000313" key="7">
    <source>
        <dbReference type="EMBL" id="CAB4341731.1"/>
    </source>
</evidence>
<comment type="similarity">
    <text evidence="2">Belongs to the ArgJ family.</text>
</comment>
<dbReference type="GO" id="GO:0006526">
    <property type="term" value="P:L-arginine biosynthetic process"/>
    <property type="evidence" value="ECO:0007669"/>
    <property type="project" value="InterPro"/>
</dbReference>
<dbReference type="NCBIfam" id="NF003802">
    <property type="entry name" value="PRK05388.1"/>
    <property type="match status" value="1"/>
</dbReference>
<evidence type="ECO:0000256" key="6">
    <source>
        <dbReference type="ARBA" id="ARBA00023315"/>
    </source>
</evidence>
<dbReference type="AlphaFoldDB" id="A0A6J5ZGH5"/>
<evidence type="ECO:0000256" key="1">
    <source>
        <dbReference type="ARBA" id="ARBA00004496"/>
    </source>
</evidence>